<keyword evidence="1" id="KW-1133">Transmembrane helix</keyword>
<evidence type="ECO:0000313" key="3">
    <source>
        <dbReference type="Proteomes" id="UP000198785"/>
    </source>
</evidence>
<sequence>MSQKKRITLWVSIIFILLIWSYFVNATKYFYRPMDLFGRSKFILAFILTFFLLSLYVYFIRKIYCTNWIQHNKQKGGKRWDVVKTGLFLLITLLQAIIVQFILLVGTDKWIWETAYFKYDYPFLAIPLALYIVGLEWIPFVGRPKVQRQEQNRLSDISLADQEDFLHVVPAGESEETSSAEKGSPDSNIRLRDIVGGESHNKYCILYLTNGERFPIHLSLKKMMKKRPGNWIIKTNGRFFVLAWAVDIHKSTSKRIVLNRKIEEQLETSLGKENLENFLFVSRYYGYILREFLKSEDSANNDNWDIPIG</sequence>
<reference evidence="2 3" key="1">
    <citation type="submission" date="2016-10" db="EMBL/GenBank/DDBJ databases">
        <authorList>
            <person name="de Groot N.N."/>
        </authorList>
    </citation>
    <scope>NUCLEOTIDE SEQUENCE [LARGE SCALE GENOMIC DNA]</scope>
    <source>
        <strain evidence="2 3">DSM 22789</strain>
    </source>
</reference>
<evidence type="ECO:0000313" key="2">
    <source>
        <dbReference type="EMBL" id="SFT15908.1"/>
    </source>
</evidence>
<proteinExistence type="predicted"/>
<gene>
    <name evidence="2" type="ORF">SAMN05660206_11631</name>
</gene>
<evidence type="ECO:0000256" key="1">
    <source>
        <dbReference type="SAM" id="Phobius"/>
    </source>
</evidence>
<keyword evidence="1" id="KW-0812">Transmembrane</keyword>
<feature type="transmembrane region" description="Helical" evidence="1">
    <location>
        <begin position="82"/>
        <end position="103"/>
    </location>
</feature>
<keyword evidence="3" id="KW-1185">Reference proteome</keyword>
<feature type="transmembrane region" description="Helical" evidence="1">
    <location>
        <begin position="7"/>
        <end position="23"/>
    </location>
</feature>
<feature type="transmembrane region" description="Helical" evidence="1">
    <location>
        <begin position="43"/>
        <end position="61"/>
    </location>
</feature>
<protein>
    <submittedName>
        <fullName evidence="2">Uncharacterized protein</fullName>
    </submittedName>
</protein>
<accession>A0A1I6VQD1</accession>
<dbReference type="AlphaFoldDB" id="A0A1I6VQD1"/>
<dbReference type="Proteomes" id="UP000198785">
    <property type="component" value="Unassembled WGS sequence"/>
</dbReference>
<keyword evidence="1" id="KW-0472">Membrane</keyword>
<organism evidence="2 3">
    <name type="scientific">Sphingobacterium wenxiniae</name>
    <dbReference type="NCBI Taxonomy" id="683125"/>
    <lineage>
        <taxon>Bacteria</taxon>
        <taxon>Pseudomonadati</taxon>
        <taxon>Bacteroidota</taxon>
        <taxon>Sphingobacteriia</taxon>
        <taxon>Sphingobacteriales</taxon>
        <taxon>Sphingobacteriaceae</taxon>
        <taxon>Sphingobacterium</taxon>
    </lineage>
</organism>
<dbReference type="EMBL" id="FOZZ01000016">
    <property type="protein sequence ID" value="SFT15908.1"/>
    <property type="molecule type" value="Genomic_DNA"/>
</dbReference>
<feature type="transmembrane region" description="Helical" evidence="1">
    <location>
        <begin position="123"/>
        <end position="142"/>
    </location>
</feature>
<name>A0A1I6VQD1_9SPHI</name>